<evidence type="ECO:0000313" key="2">
    <source>
        <dbReference type="EMBL" id="PZA14203.1"/>
    </source>
</evidence>
<dbReference type="Proteomes" id="UP000248259">
    <property type="component" value="Unassembled WGS sequence"/>
</dbReference>
<sequence>TNMPDHTPVEIVARYKALADIERGFRVLKSEIEIAPVYHRLPKRIRAHAFICVLALVLYRVLRMRLKASDQRLSPERALEIARRIQYHQITLHRQQTATGLTSLSTEQRNLFDAIDLPEPAVKKL</sequence>
<keyword evidence="1" id="KW-1133">Transmembrane helix</keyword>
<dbReference type="OrthoDB" id="8547152at2"/>
<proteinExistence type="predicted"/>
<dbReference type="SUPFAM" id="SSF53098">
    <property type="entry name" value="Ribonuclease H-like"/>
    <property type="match status" value="1"/>
</dbReference>
<keyword evidence="3" id="KW-1185">Reference proteome</keyword>
<comment type="caution">
    <text evidence="2">The sequence shown here is derived from an EMBL/GenBank/DDBJ whole genome shotgun (WGS) entry which is preliminary data.</text>
</comment>
<reference evidence="2 3" key="1">
    <citation type="submission" date="2018-06" db="EMBL/GenBank/DDBJ databases">
        <title>Azoarcus communis strain SWub3 genome.</title>
        <authorList>
            <person name="Zorraquino Salvo V."/>
            <person name="Toubiana D."/>
            <person name="Blumwald E."/>
        </authorList>
    </citation>
    <scope>NUCLEOTIDE SEQUENCE [LARGE SCALE GENOMIC DNA]</scope>
    <source>
        <strain evidence="2 3">SWub3</strain>
    </source>
</reference>
<dbReference type="PANTHER" id="PTHR34614:SF2">
    <property type="entry name" value="TRANSPOSASE IS4-LIKE DOMAIN-CONTAINING PROTEIN"/>
    <property type="match status" value="1"/>
</dbReference>
<protein>
    <submittedName>
        <fullName evidence="2">IS1634 family transposase</fullName>
    </submittedName>
</protein>
<dbReference type="EMBL" id="QKOE01000087">
    <property type="protein sequence ID" value="PZA14203.1"/>
    <property type="molecule type" value="Genomic_DNA"/>
</dbReference>
<organism evidence="2 3">
    <name type="scientific">Parazoarcus communis SWub3 = DSM 12120</name>
    <dbReference type="NCBI Taxonomy" id="1121029"/>
    <lineage>
        <taxon>Bacteria</taxon>
        <taxon>Pseudomonadati</taxon>
        <taxon>Pseudomonadota</taxon>
        <taxon>Betaproteobacteria</taxon>
        <taxon>Rhodocyclales</taxon>
        <taxon>Zoogloeaceae</taxon>
        <taxon>Parazoarcus</taxon>
    </lineage>
</organism>
<keyword evidence="1" id="KW-0812">Transmembrane</keyword>
<dbReference type="NCBIfam" id="NF033559">
    <property type="entry name" value="transpos_IS1634"/>
    <property type="match status" value="1"/>
</dbReference>
<evidence type="ECO:0000256" key="1">
    <source>
        <dbReference type="SAM" id="Phobius"/>
    </source>
</evidence>
<gene>
    <name evidence="2" type="ORF">DNK49_23150</name>
</gene>
<name>A0A323UQA1_9RHOO</name>
<accession>A0A323UQA1</accession>
<keyword evidence="1" id="KW-0472">Membrane</keyword>
<dbReference type="InterPro" id="IPR012337">
    <property type="entry name" value="RNaseH-like_sf"/>
</dbReference>
<dbReference type="AlphaFoldDB" id="A0A323UQA1"/>
<dbReference type="RefSeq" id="WP_110530425.1">
    <property type="nucleotide sequence ID" value="NZ_QKOE01000087.1"/>
</dbReference>
<dbReference type="InterPro" id="IPR047654">
    <property type="entry name" value="IS1634_transpos"/>
</dbReference>
<dbReference type="PANTHER" id="PTHR34614">
    <property type="match status" value="1"/>
</dbReference>
<feature type="transmembrane region" description="Helical" evidence="1">
    <location>
        <begin position="45"/>
        <end position="62"/>
    </location>
</feature>
<feature type="non-terminal residue" evidence="2">
    <location>
        <position position="1"/>
    </location>
</feature>
<evidence type="ECO:0000313" key="3">
    <source>
        <dbReference type="Proteomes" id="UP000248259"/>
    </source>
</evidence>